<dbReference type="AlphaFoldDB" id="A0A937UP99"/>
<name>A0A937UP99_9ACTN</name>
<evidence type="ECO:0000256" key="3">
    <source>
        <dbReference type="ARBA" id="ARBA00022692"/>
    </source>
</evidence>
<evidence type="ECO:0000256" key="7">
    <source>
        <dbReference type="SAM" id="Phobius"/>
    </source>
</evidence>
<dbReference type="RefSeq" id="WP_203003477.1">
    <property type="nucleotide sequence ID" value="NZ_JADWYU010000093.1"/>
</dbReference>
<evidence type="ECO:0000313" key="9">
    <source>
        <dbReference type="EMBL" id="MBL7630644.1"/>
    </source>
</evidence>
<feature type="transmembrane region" description="Helical" evidence="7">
    <location>
        <begin position="35"/>
        <end position="54"/>
    </location>
</feature>
<dbReference type="InterPro" id="IPR027379">
    <property type="entry name" value="CLS_N"/>
</dbReference>
<comment type="caution">
    <text evidence="9">The sequence shown here is derived from an EMBL/GenBank/DDBJ whole genome shotgun (WGS) entry which is preliminary data.</text>
</comment>
<evidence type="ECO:0000313" key="10">
    <source>
        <dbReference type="Proteomes" id="UP000604475"/>
    </source>
</evidence>
<organism evidence="9 10">
    <name type="scientific">Frankia nepalensis</name>
    <dbReference type="NCBI Taxonomy" id="1836974"/>
    <lineage>
        <taxon>Bacteria</taxon>
        <taxon>Bacillati</taxon>
        <taxon>Actinomycetota</taxon>
        <taxon>Actinomycetes</taxon>
        <taxon>Frankiales</taxon>
        <taxon>Frankiaceae</taxon>
        <taxon>Frankia</taxon>
    </lineage>
</organism>
<keyword evidence="10" id="KW-1185">Reference proteome</keyword>
<sequence length="136" mass="15257">MGLLLFLVIIAMTVWGVLDVARTPPEDVRLLPKFFWIPLIVVFTTVGCLLWLLFGRPRSPIGLDRGQSARRQHPAYGGRGEWGAPSFARGPGSTLGRFRRWDQPEGPKGPDDDPEFLRELSERLRRQDPDGPASHA</sequence>
<dbReference type="Pfam" id="PF13396">
    <property type="entry name" value="PLDc_N"/>
    <property type="match status" value="1"/>
</dbReference>
<accession>A0A937UP99</accession>
<keyword evidence="2" id="KW-1003">Cell membrane</keyword>
<feature type="region of interest" description="Disordered" evidence="6">
    <location>
        <begin position="60"/>
        <end position="136"/>
    </location>
</feature>
<protein>
    <submittedName>
        <fullName evidence="9">PLDc_N domain-containing protein</fullName>
    </submittedName>
</protein>
<keyword evidence="4 7" id="KW-1133">Transmembrane helix</keyword>
<evidence type="ECO:0000256" key="5">
    <source>
        <dbReference type="ARBA" id="ARBA00023136"/>
    </source>
</evidence>
<evidence type="ECO:0000256" key="1">
    <source>
        <dbReference type="ARBA" id="ARBA00004651"/>
    </source>
</evidence>
<evidence type="ECO:0000256" key="4">
    <source>
        <dbReference type="ARBA" id="ARBA00022989"/>
    </source>
</evidence>
<evidence type="ECO:0000259" key="8">
    <source>
        <dbReference type="Pfam" id="PF13396"/>
    </source>
</evidence>
<proteinExistence type="predicted"/>
<comment type="subcellular location">
    <subcellularLocation>
        <location evidence="1">Cell membrane</location>
        <topology evidence="1">Multi-pass membrane protein</topology>
    </subcellularLocation>
</comment>
<evidence type="ECO:0000256" key="6">
    <source>
        <dbReference type="SAM" id="MobiDB-lite"/>
    </source>
</evidence>
<feature type="domain" description="Cardiolipin synthase N-terminal" evidence="8">
    <location>
        <begin position="12"/>
        <end position="56"/>
    </location>
</feature>
<keyword evidence="5 7" id="KW-0472">Membrane</keyword>
<dbReference type="EMBL" id="JAEACQ010000253">
    <property type="protein sequence ID" value="MBL7630644.1"/>
    <property type="molecule type" value="Genomic_DNA"/>
</dbReference>
<evidence type="ECO:0000256" key="2">
    <source>
        <dbReference type="ARBA" id="ARBA00022475"/>
    </source>
</evidence>
<reference evidence="9" key="1">
    <citation type="submission" date="2020-12" db="EMBL/GenBank/DDBJ databases">
        <title>Genomic characterization of non-nitrogen-fixing Frankia strains.</title>
        <authorList>
            <person name="Carlos-Shanley C."/>
            <person name="Guerra T."/>
            <person name="Hahn D."/>
        </authorList>
    </citation>
    <scope>NUCLEOTIDE SEQUENCE</scope>
    <source>
        <strain evidence="9">CN6</strain>
    </source>
</reference>
<dbReference type="GO" id="GO:0005886">
    <property type="term" value="C:plasma membrane"/>
    <property type="evidence" value="ECO:0007669"/>
    <property type="project" value="UniProtKB-SubCell"/>
</dbReference>
<feature type="compositionally biased region" description="Basic and acidic residues" evidence="6">
    <location>
        <begin position="99"/>
        <end position="129"/>
    </location>
</feature>
<gene>
    <name evidence="9" type="ORF">I7412_26490</name>
</gene>
<dbReference type="Proteomes" id="UP000604475">
    <property type="component" value="Unassembled WGS sequence"/>
</dbReference>
<keyword evidence="3 7" id="KW-0812">Transmembrane</keyword>